<dbReference type="AlphaFoldDB" id="A0A8J4DN99"/>
<dbReference type="InterPro" id="IPR017972">
    <property type="entry name" value="Cyt_P450_CS"/>
</dbReference>
<dbReference type="InterPro" id="IPR002397">
    <property type="entry name" value="Cyt_P450_B"/>
</dbReference>
<evidence type="ECO:0000256" key="1">
    <source>
        <dbReference type="ARBA" id="ARBA00010617"/>
    </source>
</evidence>
<dbReference type="FunFam" id="1.10.630.10:FF:000018">
    <property type="entry name" value="Cytochrome P450 monooxygenase"/>
    <property type="match status" value="1"/>
</dbReference>
<dbReference type="GO" id="GO:0005506">
    <property type="term" value="F:iron ion binding"/>
    <property type="evidence" value="ECO:0007669"/>
    <property type="project" value="InterPro"/>
</dbReference>
<dbReference type="Proteomes" id="UP000619260">
    <property type="component" value="Unassembled WGS sequence"/>
</dbReference>
<protein>
    <submittedName>
        <fullName evidence="8">Cytochrome P450</fullName>
    </submittedName>
</protein>
<name>A0A8J4DN99_9ACTN</name>
<dbReference type="PANTHER" id="PTHR46696">
    <property type="entry name" value="P450, PUTATIVE (EUROFUNG)-RELATED"/>
    <property type="match status" value="1"/>
</dbReference>
<dbReference type="Pfam" id="PF00067">
    <property type="entry name" value="p450"/>
    <property type="match status" value="1"/>
</dbReference>
<reference evidence="8" key="1">
    <citation type="submission" date="2021-01" db="EMBL/GenBank/DDBJ databases">
        <title>Whole genome shotgun sequence of Virgisporangium aliadipatigenens NBRC 105644.</title>
        <authorList>
            <person name="Komaki H."/>
            <person name="Tamura T."/>
        </authorList>
    </citation>
    <scope>NUCLEOTIDE SEQUENCE</scope>
    <source>
        <strain evidence="8">NBRC 105644</strain>
    </source>
</reference>
<comment type="caution">
    <text evidence="8">The sequence shown here is derived from an EMBL/GenBank/DDBJ whole genome shotgun (WGS) entry which is preliminary data.</text>
</comment>
<dbReference type="InterPro" id="IPR036396">
    <property type="entry name" value="Cyt_P450_sf"/>
</dbReference>
<evidence type="ECO:0000256" key="4">
    <source>
        <dbReference type="ARBA" id="ARBA00023002"/>
    </source>
</evidence>
<evidence type="ECO:0000256" key="2">
    <source>
        <dbReference type="ARBA" id="ARBA00022617"/>
    </source>
</evidence>
<dbReference type="EMBL" id="BOPF01000002">
    <property type="protein sequence ID" value="GIJ43348.1"/>
    <property type="molecule type" value="Genomic_DNA"/>
</dbReference>
<evidence type="ECO:0000256" key="3">
    <source>
        <dbReference type="ARBA" id="ARBA00022723"/>
    </source>
</evidence>
<keyword evidence="4 7" id="KW-0560">Oxidoreductase</keyword>
<dbReference type="GO" id="GO:0020037">
    <property type="term" value="F:heme binding"/>
    <property type="evidence" value="ECO:0007669"/>
    <property type="project" value="InterPro"/>
</dbReference>
<keyword evidence="9" id="KW-1185">Reference proteome</keyword>
<evidence type="ECO:0000256" key="7">
    <source>
        <dbReference type="RuleBase" id="RU000461"/>
    </source>
</evidence>
<organism evidence="8 9">
    <name type="scientific">Virgisporangium aliadipatigenens</name>
    <dbReference type="NCBI Taxonomy" id="741659"/>
    <lineage>
        <taxon>Bacteria</taxon>
        <taxon>Bacillati</taxon>
        <taxon>Actinomycetota</taxon>
        <taxon>Actinomycetes</taxon>
        <taxon>Micromonosporales</taxon>
        <taxon>Micromonosporaceae</taxon>
        <taxon>Virgisporangium</taxon>
    </lineage>
</organism>
<evidence type="ECO:0000313" key="8">
    <source>
        <dbReference type="EMBL" id="GIJ43348.1"/>
    </source>
</evidence>
<comment type="similarity">
    <text evidence="1 7">Belongs to the cytochrome P450 family.</text>
</comment>
<keyword evidence="3 7" id="KW-0479">Metal-binding</keyword>
<evidence type="ECO:0000256" key="6">
    <source>
        <dbReference type="ARBA" id="ARBA00023033"/>
    </source>
</evidence>
<dbReference type="InterPro" id="IPR001128">
    <property type="entry name" value="Cyt_P450"/>
</dbReference>
<dbReference type="PANTHER" id="PTHR46696:SF1">
    <property type="entry name" value="CYTOCHROME P450 YJIB-RELATED"/>
    <property type="match status" value="1"/>
</dbReference>
<gene>
    <name evidence="8" type="ORF">Val02_02340</name>
</gene>
<keyword evidence="5 7" id="KW-0408">Iron</keyword>
<dbReference type="GO" id="GO:0016705">
    <property type="term" value="F:oxidoreductase activity, acting on paired donors, with incorporation or reduction of molecular oxygen"/>
    <property type="evidence" value="ECO:0007669"/>
    <property type="project" value="InterPro"/>
</dbReference>
<dbReference type="Gene3D" id="1.10.630.10">
    <property type="entry name" value="Cytochrome P450"/>
    <property type="match status" value="1"/>
</dbReference>
<proteinExistence type="inferred from homology"/>
<accession>A0A8J4DN99</accession>
<evidence type="ECO:0000313" key="9">
    <source>
        <dbReference type="Proteomes" id="UP000619260"/>
    </source>
</evidence>
<dbReference type="GO" id="GO:0017000">
    <property type="term" value="P:antibiotic biosynthetic process"/>
    <property type="evidence" value="ECO:0007669"/>
    <property type="project" value="UniProtKB-ARBA"/>
</dbReference>
<dbReference type="SUPFAM" id="SSF48264">
    <property type="entry name" value="Cytochrome P450"/>
    <property type="match status" value="1"/>
</dbReference>
<evidence type="ECO:0000256" key="5">
    <source>
        <dbReference type="ARBA" id="ARBA00023004"/>
    </source>
</evidence>
<dbReference type="RefSeq" id="WP_203896939.1">
    <property type="nucleotide sequence ID" value="NZ_BOPF01000002.1"/>
</dbReference>
<dbReference type="PRINTS" id="PR00359">
    <property type="entry name" value="BP450"/>
</dbReference>
<dbReference type="PROSITE" id="PS00086">
    <property type="entry name" value="CYTOCHROME_P450"/>
    <property type="match status" value="1"/>
</dbReference>
<dbReference type="GO" id="GO:0004497">
    <property type="term" value="F:monooxygenase activity"/>
    <property type="evidence" value="ECO:0007669"/>
    <property type="project" value="UniProtKB-KW"/>
</dbReference>
<keyword evidence="2 7" id="KW-0349">Heme</keyword>
<keyword evidence="6 7" id="KW-0503">Monooxygenase</keyword>
<sequence>MTTALALAAPELLLARLCRPRPVADPYPLYEQLRAAGPVVALDGEDSPVAVVTGYAECAKALRDNRFAALGPDYHDTRDPAWRAHPYSRAAFGSLLLRDGALHAARRGVVSRFFTPRRVAGLRDGLVEMLEPVLDRMAARADADGAVDLHAELAMPFAARVLCRLLGVPDEEADALAPLMRDMSAVYEFALTETQWRRALDAGAAAGERLRRLAAQRRARPGDDVVSALVAAHGPDDEVLAGELALLMAAGFDSPASLTGLGLRLLLAHPDQAAALREDPALGAAATEEVLRADPPVQVLPRIITDPVELGERGLAPGTLVLLVTAAANRDPSVVAAPERFDIRRTQPAGLGFGGGIHYCLGAAVGRLQGEVLFPRVLRRFPRLALAAPPAFRAPGTIFRGVDRMPVRLY</sequence>